<keyword evidence="3" id="KW-1003">Cell membrane</keyword>
<evidence type="ECO:0000256" key="2">
    <source>
        <dbReference type="ARBA" id="ARBA00022448"/>
    </source>
</evidence>
<evidence type="ECO:0000256" key="6">
    <source>
        <dbReference type="ARBA" id="ARBA00022967"/>
    </source>
</evidence>
<dbReference type="GO" id="GO:1900753">
    <property type="term" value="P:doxorubicin transport"/>
    <property type="evidence" value="ECO:0007669"/>
    <property type="project" value="InterPro"/>
</dbReference>
<comment type="caution">
    <text evidence="11">The sequence shown here is derived from an EMBL/GenBank/DDBJ whole genome shotgun (WGS) entry which is preliminary data.</text>
</comment>
<dbReference type="InterPro" id="IPR003439">
    <property type="entry name" value="ABC_transporter-like_ATP-bd"/>
</dbReference>
<dbReference type="Pfam" id="PF00005">
    <property type="entry name" value="ABC_tran"/>
    <property type="match status" value="1"/>
</dbReference>
<dbReference type="FunFam" id="3.40.50.300:FF:000589">
    <property type="entry name" value="ABC transporter, ATP-binding subunit"/>
    <property type="match status" value="1"/>
</dbReference>
<dbReference type="InterPro" id="IPR027417">
    <property type="entry name" value="P-loop_NTPase"/>
</dbReference>
<dbReference type="AlphaFoldDB" id="A0A420EW64"/>
<dbReference type="EMBL" id="RAQQ01000019">
    <property type="protein sequence ID" value="RKF24930.1"/>
    <property type="molecule type" value="Genomic_DNA"/>
</dbReference>
<evidence type="ECO:0000259" key="10">
    <source>
        <dbReference type="PROSITE" id="PS50893"/>
    </source>
</evidence>
<dbReference type="Proteomes" id="UP000285744">
    <property type="component" value="Unassembled WGS sequence"/>
</dbReference>
<dbReference type="OrthoDB" id="9804819at2"/>
<dbReference type="SUPFAM" id="SSF52540">
    <property type="entry name" value="P-loop containing nucleoside triphosphate hydrolases"/>
    <property type="match status" value="1"/>
</dbReference>
<dbReference type="InterPro" id="IPR050763">
    <property type="entry name" value="ABC_transporter_ATP-binding"/>
</dbReference>
<keyword evidence="2" id="KW-0813">Transport</keyword>
<proteinExistence type="inferred from homology"/>
<keyword evidence="8" id="KW-0046">Antibiotic resistance</keyword>
<sequence>MHTAAIEAEGLRKRYGDTHALAGLDLAVPAGTVCGLLGPNGAGKTTAVRILTTLLRPDGGRARVAGHDLLRHPDRVRAAIGLVGQHAAVDEVLTGRQNLTLFGRLHHLPRRAAQARADELLDRFGLTDAATRPVSGYSGGMRRRLDLAASLVLAPPVLFLDEPTTGLDPRARSEVWDAVRALVAAGTTVLLTTQYLDEADQLADTVAVVDAGRVVAAGSPERLKDDIGGDRLDLLLHHAADLDRAAAVVAATTAATPSVDATALRISVPVGDRVNALAAVLHALRHEAVDVADVALRRPTLDEVFLRLTDTTRTVTV</sequence>
<dbReference type="RefSeq" id="WP_120330833.1">
    <property type="nucleotide sequence ID" value="NZ_JBITMZ010000012.1"/>
</dbReference>
<dbReference type="PANTHER" id="PTHR42711:SF19">
    <property type="entry name" value="DOXORUBICIN RESISTANCE ATP-BINDING PROTEIN DRRA"/>
    <property type="match status" value="1"/>
</dbReference>
<dbReference type="InterPro" id="IPR017871">
    <property type="entry name" value="ABC_transporter-like_CS"/>
</dbReference>
<dbReference type="InterPro" id="IPR003593">
    <property type="entry name" value="AAA+_ATPase"/>
</dbReference>
<protein>
    <submittedName>
        <fullName evidence="11">ATP-binding cassette domain-containing protein</fullName>
    </submittedName>
</protein>
<dbReference type="GO" id="GO:0016887">
    <property type="term" value="F:ATP hydrolysis activity"/>
    <property type="evidence" value="ECO:0007669"/>
    <property type="project" value="InterPro"/>
</dbReference>
<dbReference type="PROSITE" id="PS50893">
    <property type="entry name" value="ABC_TRANSPORTER_2"/>
    <property type="match status" value="1"/>
</dbReference>
<reference evidence="11 12" key="1">
    <citation type="journal article" date="2018" name="Int. J. Syst. Evol. Microbiol.">
        <title>Micromonospora globbae sp. nov., an endophytic actinomycete isolated from roots of Globba winitii C. H. Wright.</title>
        <authorList>
            <person name="Kuncharoen N."/>
            <person name="Pittayakhajonwut P."/>
            <person name="Tanasupawat S."/>
        </authorList>
    </citation>
    <scope>NUCLEOTIDE SEQUENCE [LARGE SCALE GENOMIC DNA]</scope>
    <source>
        <strain evidence="11 12">WPS1-2</strain>
    </source>
</reference>
<keyword evidence="5 11" id="KW-0067">ATP-binding</keyword>
<dbReference type="GO" id="GO:0005524">
    <property type="term" value="F:ATP binding"/>
    <property type="evidence" value="ECO:0007669"/>
    <property type="project" value="UniProtKB-KW"/>
</dbReference>
<dbReference type="InterPro" id="IPR005894">
    <property type="entry name" value="DrrA"/>
</dbReference>
<evidence type="ECO:0000256" key="3">
    <source>
        <dbReference type="ARBA" id="ARBA00022475"/>
    </source>
</evidence>
<accession>A0A420EW64</accession>
<dbReference type="GO" id="GO:0005886">
    <property type="term" value="C:plasma membrane"/>
    <property type="evidence" value="ECO:0007669"/>
    <property type="project" value="UniProtKB-SubCell"/>
</dbReference>
<evidence type="ECO:0000256" key="4">
    <source>
        <dbReference type="ARBA" id="ARBA00022741"/>
    </source>
</evidence>
<dbReference type="PROSITE" id="PS00211">
    <property type="entry name" value="ABC_TRANSPORTER_1"/>
    <property type="match status" value="1"/>
</dbReference>
<name>A0A420EW64_9ACTN</name>
<evidence type="ECO:0000256" key="7">
    <source>
        <dbReference type="ARBA" id="ARBA00023136"/>
    </source>
</evidence>
<dbReference type="GO" id="GO:0046677">
    <property type="term" value="P:response to antibiotic"/>
    <property type="evidence" value="ECO:0007669"/>
    <property type="project" value="UniProtKB-KW"/>
</dbReference>
<keyword evidence="4" id="KW-0547">Nucleotide-binding</keyword>
<dbReference type="Gene3D" id="3.40.50.300">
    <property type="entry name" value="P-loop containing nucleotide triphosphate hydrolases"/>
    <property type="match status" value="1"/>
</dbReference>
<evidence type="ECO:0000256" key="1">
    <source>
        <dbReference type="ARBA" id="ARBA00004413"/>
    </source>
</evidence>
<evidence type="ECO:0000313" key="12">
    <source>
        <dbReference type="Proteomes" id="UP000285744"/>
    </source>
</evidence>
<organism evidence="11 12">
    <name type="scientific">Micromonospora globbae</name>
    <dbReference type="NCBI Taxonomy" id="1894969"/>
    <lineage>
        <taxon>Bacteria</taxon>
        <taxon>Bacillati</taxon>
        <taxon>Actinomycetota</taxon>
        <taxon>Actinomycetes</taxon>
        <taxon>Micromonosporales</taxon>
        <taxon>Micromonosporaceae</taxon>
        <taxon>Micromonospora</taxon>
    </lineage>
</organism>
<keyword evidence="6" id="KW-1278">Translocase</keyword>
<evidence type="ECO:0000256" key="9">
    <source>
        <dbReference type="ARBA" id="ARBA00049985"/>
    </source>
</evidence>
<dbReference type="PANTHER" id="PTHR42711">
    <property type="entry name" value="ABC TRANSPORTER ATP-BINDING PROTEIN"/>
    <property type="match status" value="1"/>
</dbReference>
<dbReference type="SMART" id="SM00382">
    <property type="entry name" value="AAA"/>
    <property type="match status" value="1"/>
</dbReference>
<keyword evidence="7" id="KW-0472">Membrane</keyword>
<comment type="subcellular location">
    <subcellularLocation>
        <location evidence="1">Cell membrane</location>
        <topology evidence="1">Peripheral membrane protein</topology>
        <orientation evidence="1">Cytoplasmic side</orientation>
    </subcellularLocation>
</comment>
<evidence type="ECO:0000256" key="8">
    <source>
        <dbReference type="ARBA" id="ARBA00023251"/>
    </source>
</evidence>
<dbReference type="NCBIfam" id="TIGR01188">
    <property type="entry name" value="drrA"/>
    <property type="match status" value="1"/>
</dbReference>
<feature type="domain" description="ABC transporter" evidence="10">
    <location>
        <begin position="6"/>
        <end position="236"/>
    </location>
</feature>
<evidence type="ECO:0000256" key="5">
    <source>
        <dbReference type="ARBA" id="ARBA00022840"/>
    </source>
</evidence>
<gene>
    <name evidence="11" type="ORF">D7I43_24140</name>
</gene>
<dbReference type="GO" id="GO:0043215">
    <property type="term" value="P:daunorubicin transport"/>
    <property type="evidence" value="ECO:0007669"/>
    <property type="project" value="InterPro"/>
</dbReference>
<evidence type="ECO:0000313" key="11">
    <source>
        <dbReference type="EMBL" id="RKF24930.1"/>
    </source>
</evidence>
<comment type="similarity">
    <text evidence="9">Belongs to the ABC transporter superfamily. Drug exporter-1 (DrugE1) (TC 3.A.1.105) family.</text>
</comment>